<evidence type="ECO:0000256" key="7">
    <source>
        <dbReference type="ARBA" id="ARBA00048791"/>
    </source>
</evidence>
<dbReference type="SMART" id="SM01133">
    <property type="entry name" value="DeoC"/>
    <property type="match status" value="1"/>
</dbReference>
<dbReference type="SUPFAM" id="SSF51569">
    <property type="entry name" value="Aldolase"/>
    <property type="match status" value="1"/>
</dbReference>
<dbReference type="InterPro" id="IPR011343">
    <property type="entry name" value="DeoC"/>
</dbReference>
<dbReference type="RefSeq" id="XP_069226457.1">
    <property type="nucleotide sequence ID" value="XM_069376689.1"/>
</dbReference>
<evidence type="ECO:0000256" key="2">
    <source>
        <dbReference type="ARBA" id="ARBA00012515"/>
    </source>
</evidence>
<comment type="similarity">
    <text evidence="1">Belongs to the DeoC/FbaB aldolase family. DeoC type 1 subfamily.</text>
</comment>
<dbReference type="Pfam" id="PF01791">
    <property type="entry name" value="DeoC"/>
    <property type="match status" value="1"/>
</dbReference>
<dbReference type="CDD" id="cd00959">
    <property type="entry name" value="DeoC"/>
    <property type="match status" value="1"/>
</dbReference>
<name>A0AB34KF23_9PEZI</name>
<reference evidence="9 10" key="1">
    <citation type="journal article" date="2020" name="Microbiol. Resour. Announc.">
        <title>Draft Genome Sequence of a Cladosporium Species Isolated from the Mesophotic Ascidian Didemnum maculosum.</title>
        <authorList>
            <person name="Gioti A."/>
            <person name="Siaperas R."/>
            <person name="Nikolaivits E."/>
            <person name="Le Goff G."/>
            <person name="Ouazzani J."/>
            <person name="Kotoulas G."/>
            <person name="Topakas E."/>
        </authorList>
    </citation>
    <scope>NUCLEOTIDE SEQUENCE [LARGE SCALE GENOMIC DNA]</scope>
    <source>
        <strain evidence="9 10">TM138-S3</strain>
    </source>
</reference>
<evidence type="ECO:0000256" key="3">
    <source>
        <dbReference type="ARBA" id="ARBA00022490"/>
    </source>
</evidence>
<proteinExistence type="inferred from homology"/>
<dbReference type="GO" id="GO:0004139">
    <property type="term" value="F:deoxyribose-phosphate aldolase activity"/>
    <property type="evidence" value="ECO:0007669"/>
    <property type="project" value="UniProtKB-EC"/>
</dbReference>
<dbReference type="EMBL" id="JAAQHG020000036">
    <property type="protein sequence ID" value="KAL1583350.1"/>
    <property type="molecule type" value="Genomic_DNA"/>
</dbReference>
<comment type="caution">
    <text evidence="9">The sequence shown here is derived from an EMBL/GenBank/DDBJ whole genome shotgun (WGS) entry which is preliminary data.</text>
</comment>
<accession>A0AB34KF23</accession>
<dbReference type="GO" id="GO:0016052">
    <property type="term" value="P:carbohydrate catabolic process"/>
    <property type="evidence" value="ECO:0007669"/>
    <property type="project" value="TreeGrafter"/>
</dbReference>
<dbReference type="EC" id="4.1.2.4" evidence="2"/>
<dbReference type="GeneID" id="96009527"/>
<dbReference type="InterPro" id="IPR028581">
    <property type="entry name" value="DeoC_typeI"/>
</dbReference>
<evidence type="ECO:0000256" key="6">
    <source>
        <dbReference type="ARBA" id="ARBA00032755"/>
    </source>
</evidence>
<gene>
    <name evidence="9" type="ORF">WHR41_08085</name>
</gene>
<dbReference type="InterPro" id="IPR002915">
    <property type="entry name" value="DeoC/FbaB/LacD_aldolase"/>
</dbReference>
<protein>
    <recommendedName>
        <fullName evidence="2">deoxyribose-phosphate aldolase</fullName>
        <ecNumber evidence="2">4.1.2.4</ecNumber>
    </recommendedName>
    <alternativeName>
        <fullName evidence="6">2-deoxy-D-ribose 5-phosphate aldolase</fullName>
    </alternativeName>
</protein>
<evidence type="ECO:0000313" key="9">
    <source>
        <dbReference type="EMBL" id="KAL1583350.1"/>
    </source>
</evidence>
<dbReference type="GO" id="GO:0005737">
    <property type="term" value="C:cytoplasm"/>
    <property type="evidence" value="ECO:0007669"/>
    <property type="project" value="InterPro"/>
</dbReference>
<evidence type="ECO:0000256" key="5">
    <source>
        <dbReference type="ARBA" id="ARBA00023270"/>
    </source>
</evidence>
<evidence type="ECO:0000313" key="10">
    <source>
        <dbReference type="Proteomes" id="UP000803884"/>
    </source>
</evidence>
<organism evidence="9 10">
    <name type="scientific">Cladosporium halotolerans</name>
    <dbReference type="NCBI Taxonomy" id="1052096"/>
    <lineage>
        <taxon>Eukaryota</taxon>
        <taxon>Fungi</taxon>
        <taxon>Dikarya</taxon>
        <taxon>Ascomycota</taxon>
        <taxon>Pezizomycotina</taxon>
        <taxon>Dothideomycetes</taxon>
        <taxon>Dothideomycetidae</taxon>
        <taxon>Cladosporiales</taxon>
        <taxon>Cladosporiaceae</taxon>
        <taxon>Cladosporium</taxon>
    </lineage>
</organism>
<evidence type="ECO:0000256" key="4">
    <source>
        <dbReference type="ARBA" id="ARBA00023239"/>
    </source>
</evidence>
<dbReference type="PANTHER" id="PTHR10889:SF1">
    <property type="entry name" value="DEOXYRIBOSE-PHOSPHATE ALDOLASE"/>
    <property type="match status" value="1"/>
</dbReference>
<keyword evidence="3" id="KW-0963">Cytoplasm</keyword>
<feature type="compositionally biased region" description="Basic and acidic residues" evidence="8">
    <location>
        <begin position="280"/>
        <end position="299"/>
    </location>
</feature>
<evidence type="ECO:0000256" key="8">
    <source>
        <dbReference type="SAM" id="MobiDB-lite"/>
    </source>
</evidence>
<comment type="catalytic activity">
    <reaction evidence="7">
        <text>2-deoxy-D-ribose 5-phosphate = D-glyceraldehyde 3-phosphate + acetaldehyde</text>
        <dbReference type="Rhea" id="RHEA:12821"/>
        <dbReference type="ChEBI" id="CHEBI:15343"/>
        <dbReference type="ChEBI" id="CHEBI:59776"/>
        <dbReference type="ChEBI" id="CHEBI:62877"/>
        <dbReference type="EC" id="4.1.2.4"/>
    </reaction>
</comment>
<evidence type="ECO:0000256" key="1">
    <source>
        <dbReference type="ARBA" id="ARBA00010936"/>
    </source>
</evidence>
<keyword evidence="10" id="KW-1185">Reference proteome</keyword>
<keyword evidence="4" id="KW-0456">Lyase</keyword>
<dbReference type="Gene3D" id="3.20.20.70">
    <property type="entry name" value="Aldolase class I"/>
    <property type="match status" value="1"/>
</dbReference>
<dbReference type="InterPro" id="IPR013785">
    <property type="entry name" value="Aldolase_TIM"/>
</dbReference>
<sequence length="299" mass="31132">MAPTTRYTDDEWASIIASTISAVESSPRPSYPLPDSIPGTIDHTLLKLDATQAQIDNLCAEARVHNFATVCVRPNWVARCVSNLKGSGVGVAAVVGFHEGTQDLYQKLEDTTTSLTSGATELDTVLNAPHLLSKNYSAVYTELSALRAAAPSATLKLILETSLLTPAQTTAACVLASAASLDFVKTSTGFLAPAACLPGKPTGATIEDVRLMRACCEYLGGEASALGAPVDGRRKMKVKASGGVRTLADAVGMLEAGAGRLGSSGGVWIAKEGEAVAEGRGGENGERPRGLETRMFSDY</sequence>
<dbReference type="PANTHER" id="PTHR10889">
    <property type="entry name" value="DEOXYRIBOSE-PHOSPHATE ALDOLASE"/>
    <property type="match status" value="1"/>
</dbReference>
<dbReference type="GO" id="GO:0009264">
    <property type="term" value="P:deoxyribonucleotide catabolic process"/>
    <property type="evidence" value="ECO:0007669"/>
    <property type="project" value="InterPro"/>
</dbReference>
<dbReference type="HAMAP" id="MF_00114">
    <property type="entry name" value="DeoC_type1"/>
    <property type="match status" value="1"/>
</dbReference>
<feature type="region of interest" description="Disordered" evidence="8">
    <location>
        <begin position="278"/>
        <end position="299"/>
    </location>
</feature>
<dbReference type="Proteomes" id="UP000803884">
    <property type="component" value="Unassembled WGS sequence"/>
</dbReference>
<keyword evidence="5" id="KW-0704">Schiff base</keyword>
<dbReference type="NCBIfam" id="TIGR00126">
    <property type="entry name" value="deoC"/>
    <property type="match status" value="1"/>
</dbReference>
<dbReference type="AlphaFoldDB" id="A0AB34KF23"/>